<dbReference type="InterPro" id="IPR011008">
    <property type="entry name" value="Dimeric_a/b-barrel"/>
</dbReference>
<evidence type="ECO:0000313" key="1">
    <source>
        <dbReference type="EMBL" id="PSR60010.1"/>
    </source>
</evidence>
<accession>A0A2T2YWY5</accession>
<name>A0A2T2YWY5_9NOCA</name>
<dbReference type="RefSeq" id="WP_063025945.1">
    <property type="nucleotide sequence ID" value="NZ_PYHS01000015.1"/>
</dbReference>
<evidence type="ECO:0000313" key="2">
    <source>
        <dbReference type="Proteomes" id="UP000241647"/>
    </source>
</evidence>
<dbReference type="SUPFAM" id="SSF54909">
    <property type="entry name" value="Dimeric alpha+beta barrel"/>
    <property type="match status" value="1"/>
</dbReference>
<gene>
    <name evidence="1" type="ORF">C8259_25270</name>
</gene>
<comment type="caution">
    <text evidence="1">The sequence shown here is derived from an EMBL/GenBank/DDBJ whole genome shotgun (WGS) entry which is preliminary data.</text>
</comment>
<reference evidence="1 2" key="1">
    <citation type="submission" date="2018-02" db="EMBL/GenBank/DDBJ databases">
        <title>8 Nocardia nova and 1 Nocardia cyriacigeorgica strain used for evolution to TMP-SMX.</title>
        <authorList>
            <person name="Mehta H."/>
            <person name="Weng J."/>
            <person name="Shamoo Y."/>
        </authorList>
    </citation>
    <scope>NUCLEOTIDE SEQUENCE [LARGE SCALE GENOMIC DNA]</scope>
    <source>
        <strain evidence="1 2">ATCC 33727</strain>
    </source>
</reference>
<dbReference type="EMBL" id="PYHS01000015">
    <property type="protein sequence ID" value="PSR60010.1"/>
    <property type="molecule type" value="Genomic_DNA"/>
</dbReference>
<proteinExistence type="predicted"/>
<protein>
    <recommendedName>
        <fullName evidence="3">DUF4286 domain-containing protein</fullName>
    </recommendedName>
</protein>
<dbReference type="AlphaFoldDB" id="A0A2T2YWY5"/>
<organism evidence="1 2">
    <name type="scientific">Nocardia nova</name>
    <dbReference type="NCBI Taxonomy" id="37330"/>
    <lineage>
        <taxon>Bacteria</taxon>
        <taxon>Bacillati</taxon>
        <taxon>Actinomycetota</taxon>
        <taxon>Actinomycetes</taxon>
        <taxon>Mycobacteriales</taxon>
        <taxon>Nocardiaceae</taxon>
        <taxon>Nocardia</taxon>
    </lineage>
</organism>
<dbReference type="Proteomes" id="UP000241647">
    <property type="component" value="Unassembled WGS sequence"/>
</dbReference>
<evidence type="ECO:0008006" key="3">
    <source>
        <dbReference type="Google" id="ProtNLM"/>
    </source>
</evidence>
<sequence length="106" mass="11612">MPKGILYVETRPASDEQAAAYHQWYEGTHMQEMLSLDGVVAARRFAPVDGENVYLAVYEIEADDITSVQAQLAAASKSGTFSTPVGVQTDPPPTVRLYREIITHTA</sequence>